<evidence type="ECO:0000313" key="7">
    <source>
        <dbReference type="EMBL" id="CAH1781099.1"/>
    </source>
</evidence>
<reference evidence="7" key="1">
    <citation type="submission" date="2022-03" db="EMBL/GenBank/DDBJ databases">
        <authorList>
            <person name="Martin C."/>
        </authorList>
    </citation>
    <scope>NUCLEOTIDE SEQUENCE</scope>
</reference>
<keyword evidence="5" id="KW-1133">Transmembrane helix</keyword>
<organism evidence="7 8">
    <name type="scientific">Owenia fusiformis</name>
    <name type="common">Polychaete worm</name>
    <dbReference type="NCBI Taxonomy" id="6347"/>
    <lineage>
        <taxon>Eukaryota</taxon>
        <taxon>Metazoa</taxon>
        <taxon>Spiralia</taxon>
        <taxon>Lophotrochozoa</taxon>
        <taxon>Annelida</taxon>
        <taxon>Polychaeta</taxon>
        <taxon>Sedentaria</taxon>
        <taxon>Canalipalpata</taxon>
        <taxon>Sabellida</taxon>
        <taxon>Oweniida</taxon>
        <taxon>Oweniidae</taxon>
        <taxon>Owenia</taxon>
    </lineage>
</organism>
<comment type="similarity">
    <text evidence="2">Belongs to the DIPK family.</text>
</comment>
<evidence type="ECO:0000256" key="4">
    <source>
        <dbReference type="ARBA" id="ARBA00022729"/>
    </source>
</evidence>
<evidence type="ECO:0000313" key="8">
    <source>
        <dbReference type="Proteomes" id="UP000749559"/>
    </source>
</evidence>
<name>A0A8S4NJY1_OWEFU</name>
<keyword evidence="4" id="KW-0732">Signal</keyword>
<feature type="domain" description="FAM69 protein-kinase" evidence="6">
    <location>
        <begin position="198"/>
        <end position="393"/>
    </location>
</feature>
<evidence type="ECO:0000256" key="2">
    <source>
        <dbReference type="ARBA" id="ARBA00006338"/>
    </source>
</evidence>
<dbReference type="GO" id="GO:0005576">
    <property type="term" value="C:extracellular region"/>
    <property type="evidence" value="ECO:0007669"/>
    <property type="project" value="UniProtKB-SubCell"/>
</dbReference>
<keyword evidence="3" id="KW-0964">Secreted</keyword>
<dbReference type="OrthoDB" id="10035316at2759"/>
<evidence type="ECO:0000256" key="1">
    <source>
        <dbReference type="ARBA" id="ARBA00004613"/>
    </source>
</evidence>
<dbReference type="PANTHER" id="PTHR32073:SF7">
    <property type="entry name" value="GH11358P"/>
    <property type="match status" value="1"/>
</dbReference>
<gene>
    <name evidence="7" type="ORF">OFUS_LOCUS7714</name>
</gene>
<comment type="subcellular location">
    <subcellularLocation>
        <location evidence="1">Secreted</location>
    </subcellularLocation>
</comment>
<sequence>QPNILLPKMHRTYRKLSPLAKTILGVSFVLSIILYTSIFLYLNTQSIDDLHVLGIDTCPACYGTNLCDSFKNGDVTATGWSKLKFWHWINIKNVHTGTFHNKKVIMKKLAHDEEIAAIDNKICKSAQLDANCDIKTAIQKSSLFQHTDKIYIDEVKGLSDLVTCPSERLIADIKSAYLQTENKKTFTFQDKMKLMTMLMINPEPLMLQIFSAQEGWPVPKYYGACGRWIVEENSGTILGDYYDSKWDIRVDLAYQLFKLADKMTQNADYALYWTDVSYDNLVVDSAGKLIAIDLENVIVVDKRKVEKDKPNNWDSPHISNFDECPHYGNCLSFDTAELCSHTLADHNYYAICRDMLSNYASDVGKPEGFLHNMPDYVKEDYKLDKLLEQCANPPHYNDRLKIKDQIMDILNKLRTTHV</sequence>
<dbReference type="Pfam" id="PF12260">
    <property type="entry name" value="PIP49_C"/>
    <property type="match status" value="1"/>
</dbReference>
<keyword evidence="8" id="KW-1185">Reference proteome</keyword>
<keyword evidence="5" id="KW-0812">Transmembrane</keyword>
<dbReference type="InterPro" id="IPR022049">
    <property type="entry name" value="FAM69_kinase_dom"/>
</dbReference>
<dbReference type="EMBL" id="CAIIXF020000004">
    <property type="protein sequence ID" value="CAH1781099.1"/>
    <property type="molecule type" value="Genomic_DNA"/>
</dbReference>
<keyword evidence="5" id="KW-0472">Membrane</keyword>
<dbReference type="AlphaFoldDB" id="A0A8S4NJY1"/>
<dbReference type="InterPro" id="IPR020519">
    <property type="entry name" value="DIPK2A/B"/>
</dbReference>
<feature type="non-terminal residue" evidence="7">
    <location>
        <position position="1"/>
    </location>
</feature>
<evidence type="ECO:0000259" key="6">
    <source>
        <dbReference type="Pfam" id="PF12260"/>
    </source>
</evidence>
<comment type="caution">
    <text evidence="7">The sequence shown here is derived from an EMBL/GenBank/DDBJ whole genome shotgun (WGS) entry which is preliminary data.</text>
</comment>
<evidence type="ECO:0000256" key="3">
    <source>
        <dbReference type="ARBA" id="ARBA00022525"/>
    </source>
</evidence>
<protein>
    <recommendedName>
        <fullName evidence="6">FAM69 protein-kinase domain-containing protein</fullName>
    </recommendedName>
</protein>
<feature type="transmembrane region" description="Helical" evidence="5">
    <location>
        <begin position="21"/>
        <end position="42"/>
    </location>
</feature>
<dbReference type="PANTHER" id="PTHR32073">
    <property type="entry name" value="GH11358P"/>
    <property type="match status" value="1"/>
</dbReference>
<accession>A0A8S4NJY1</accession>
<proteinExistence type="inferred from homology"/>
<evidence type="ECO:0000256" key="5">
    <source>
        <dbReference type="SAM" id="Phobius"/>
    </source>
</evidence>
<dbReference type="Proteomes" id="UP000749559">
    <property type="component" value="Unassembled WGS sequence"/>
</dbReference>